<dbReference type="PANTHER" id="PTHR43261">
    <property type="entry name" value="TRANSLATION ELONGATION FACTOR G-RELATED"/>
    <property type="match status" value="1"/>
</dbReference>
<dbReference type="Gene3D" id="3.30.70.240">
    <property type="match status" value="1"/>
</dbReference>
<evidence type="ECO:0000256" key="1">
    <source>
        <dbReference type="ARBA" id="ARBA00022741"/>
    </source>
</evidence>
<comment type="caution">
    <text evidence="5">The sequence shown here is derived from an EMBL/GenBank/DDBJ whole genome shotgun (WGS) entry which is preliminary data.</text>
</comment>
<evidence type="ECO:0000256" key="2">
    <source>
        <dbReference type="ARBA" id="ARBA00022917"/>
    </source>
</evidence>
<reference evidence="5" key="1">
    <citation type="journal article" date="2014" name="Front. Microbiol.">
        <title>High frequency of phylogenetically diverse reductive dehalogenase-homologous genes in deep subseafloor sedimentary metagenomes.</title>
        <authorList>
            <person name="Kawai M."/>
            <person name="Futagami T."/>
            <person name="Toyoda A."/>
            <person name="Takaki Y."/>
            <person name="Nishi S."/>
            <person name="Hori S."/>
            <person name="Arai W."/>
            <person name="Tsubouchi T."/>
            <person name="Morono Y."/>
            <person name="Uchiyama I."/>
            <person name="Ito T."/>
            <person name="Fujiyama A."/>
            <person name="Inagaki F."/>
            <person name="Takami H."/>
        </authorList>
    </citation>
    <scope>NUCLEOTIDE SEQUENCE</scope>
    <source>
        <strain evidence="5">Expedition CK06-06</strain>
    </source>
</reference>
<feature type="non-terminal residue" evidence="5">
    <location>
        <position position="1"/>
    </location>
</feature>
<dbReference type="InterPro" id="IPR000640">
    <property type="entry name" value="EFG_V-like"/>
</dbReference>
<gene>
    <name evidence="5" type="ORF">S01H4_39962</name>
</gene>
<protein>
    <recommendedName>
        <fullName evidence="4">Elongation factor EFG domain-containing protein</fullName>
    </recommendedName>
</protein>
<dbReference type="InterPro" id="IPR035647">
    <property type="entry name" value="EFG_III/V"/>
</dbReference>
<proteinExistence type="predicted"/>
<dbReference type="EMBL" id="BART01021716">
    <property type="protein sequence ID" value="GAH03411.1"/>
    <property type="molecule type" value="Genomic_DNA"/>
</dbReference>
<dbReference type="AlphaFoldDB" id="X1C5R7"/>
<keyword evidence="2" id="KW-0648">Protein biosynthesis</keyword>
<dbReference type="GO" id="GO:0032790">
    <property type="term" value="P:ribosome disassembly"/>
    <property type="evidence" value="ECO:0007669"/>
    <property type="project" value="TreeGrafter"/>
</dbReference>
<dbReference type="SMART" id="SM00838">
    <property type="entry name" value="EFG_C"/>
    <property type="match status" value="1"/>
</dbReference>
<evidence type="ECO:0000256" key="3">
    <source>
        <dbReference type="ARBA" id="ARBA00023134"/>
    </source>
</evidence>
<evidence type="ECO:0000313" key="5">
    <source>
        <dbReference type="EMBL" id="GAH03411.1"/>
    </source>
</evidence>
<dbReference type="CDD" id="cd03713">
    <property type="entry name" value="EFG_mtEFG_C"/>
    <property type="match status" value="1"/>
</dbReference>
<keyword evidence="1" id="KW-0547">Nucleotide-binding</keyword>
<dbReference type="GO" id="GO:0006412">
    <property type="term" value="P:translation"/>
    <property type="evidence" value="ECO:0007669"/>
    <property type="project" value="UniProtKB-KW"/>
</dbReference>
<dbReference type="InterPro" id="IPR035649">
    <property type="entry name" value="EFG_V"/>
</dbReference>
<dbReference type="PANTHER" id="PTHR43261:SF1">
    <property type="entry name" value="RIBOSOME-RELEASING FACTOR 2, MITOCHONDRIAL"/>
    <property type="match status" value="1"/>
</dbReference>
<accession>X1C5R7</accession>
<dbReference type="GO" id="GO:0005525">
    <property type="term" value="F:GTP binding"/>
    <property type="evidence" value="ECO:0007669"/>
    <property type="project" value="UniProtKB-KW"/>
</dbReference>
<sequence>PDEFMGETNGDLNSRRGRILEVEAFAGQQKIKAYVPLAGLHSYSTALRSMTQGRGTFTKKFSHYEKAPDEVVQRIIAEAKEAK</sequence>
<name>X1C5R7_9ZZZZ</name>
<dbReference type="FunFam" id="3.30.70.240:FF:000001">
    <property type="entry name" value="Elongation factor G"/>
    <property type="match status" value="1"/>
</dbReference>
<evidence type="ECO:0000259" key="4">
    <source>
        <dbReference type="SMART" id="SM00838"/>
    </source>
</evidence>
<feature type="domain" description="Elongation factor EFG" evidence="4">
    <location>
        <begin position="1"/>
        <end position="75"/>
    </location>
</feature>
<keyword evidence="3" id="KW-0342">GTP-binding</keyword>
<dbReference type="SUPFAM" id="SSF54980">
    <property type="entry name" value="EF-G C-terminal domain-like"/>
    <property type="match status" value="1"/>
</dbReference>
<dbReference type="Pfam" id="PF00679">
    <property type="entry name" value="EFG_C"/>
    <property type="match status" value="1"/>
</dbReference>
<organism evidence="5">
    <name type="scientific">marine sediment metagenome</name>
    <dbReference type="NCBI Taxonomy" id="412755"/>
    <lineage>
        <taxon>unclassified sequences</taxon>
        <taxon>metagenomes</taxon>
        <taxon>ecological metagenomes</taxon>
    </lineage>
</organism>